<sequence length="147" mass="17287">MSTSWVVVHLLLFLALADFALSKSFFTRWFDEQFPTYTVHITSGIRSTVWCQCKSGDDDLGDHQLKRNEEFNFRFKSNIFQTTRFSCSCRWPKRNKFASFDVFDATKLFRAVHCFDGLDCFWKLRSAGIYASQDGGKNYAYKMYGWQ</sequence>
<evidence type="ECO:0000256" key="5">
    <source>
        <dbReference type="ARBA" id="ARBA00022729"/>
    </source>
</evidence>
<dbReference type="EMBL" id="BPVZ01000053">
    <property type="protein sequence ID" value="GKV19483.1"/>
    <property type="molecule type" value="Genomic_DNA"/>
</dbReference>
<evidence type="ECO:0000256" key="6">
    <source>
        <dbReference type="RuleBase" id="RU367044"/>
    </source>
</evidence>
<evidence type="ECO:0000313" key="7">
    <source>
        <dbReference type="EMBL" id="GKV19483.1"/>
    </source>
</evidence>
<comment type="similarity">
    <text evidence="2 6">Belongs to the plant self-incompatibility (S1) protein family.</text>
</comment>
<gene>
    <name evidence="7" type="ORF">SLEP1_g29742</name>
</gene>
<dbReference type="PANTHER" id="PTHR31232:SF155">
    <property type="entry name" value="PLANT SELF-INCOMPATIBILITY PROTEIN S1 FAMILY"/>
    <property type="match status" value="1"/>
</dbReference>
<name>A0AAV5K412_9ROSI</name>
<comment type="caution">
    <text evidence="7">The sequence shown here is derived from an EMBL/GenBank/DDBJ whole genome shotgun (WGS) entry which is preliminary data.</text>
</comment>
<dbReference type="Pfam" id="PF05938">
    <property type="entry name" value="Self-incomp_S1"/>
    <property type="match status" value="1"/>
</dbReference>
<dbReference type="GO" id="GO:0060320">
    <property type="term" value="P:rejection of self pollen"/>
    <property type="evidence" value="ECO:0007669"/>
    <property type="project" value="UniProtKB-KW"/>
</dbReference>
<dbReference type="GO" id="GO:0005576">
    <property type="term" value="C:extracellular region"/>
    <property type="evidence" value="ECO:0007669"/>
    <property type="project" value="UniProtKB-SubCell"/>
</dbReference>
<keyword evidence="4 6" id="KW-0964">Secreted</keyword>
<evidence type="ECO:0000256" key="3">
    <source>
        <dbReference type="ARBA" id="ARBA00022471"/>
    </source>
</evidence>
<dbReference type="Proteomes" id="UP001054252">
    <property type="component" value="Unassembled WGS sequence"/>
</dbReference>
<dbReference type="PANTHER" id="PTHR31232">
    <property type="match status" value="1"/>
</dbReference>
<protein>
    <recommendedName>
        <fullName evidence="6">S-protein homolog</fullName>
    </recommendedName>
</protein>
<evidence type="ECO:0000256" key="1">
    <source>
        <dbReference type="ARBA" id="ARBA00004613"/>
    </source>
</evidence>
<feature type="chain" id="PRO_5043101844" description="S-protein homolog" evidence="6">
    <location>
        <begin position="23"/>
        <end position="147"/>
    </location>
</feature>
<evidence type="ECO:0000256" key="4">
    <source>
        <dbReference type="ARBA" id="ARBA00022525"/>
    </source>
</evidence>
<feature type="signal peptide" evidence="6">
    <location>
        <begin position="1"/>
        <end position="22"/>
    </location>
</feature>
<keyword evidence="5 6" id="KW-0732">Signal</keyword>
<evidence type="ECO:0000313" key="8">
    <source>
        <dbReference type="Proteomes" id="UP001054252"/>
    </source>
</evidence>
<accession>A0AAV5K412</accession>
<evidence type="ECO:0000256" key="2">
    <source>
        <dbReference type="ARBA" id="ARBA00005581"/>
    </source>
</evidence>
<dbReference type="InterPro" id="IPR010264">
    <property type="entry name" value="Self-incomp_S1"/>
</dbReference>
<keyword evidence="3 6" id="KW-0713">Self-incompatibility</keyword>
<keyword evidence="8" id="KW-1185">Reference proteome</keyword>
<proteinExistence type="inferred from homology"/>
<comment type="subcellular location">
    <subcellularLocation>
        <location evidence="1 6">Secreted</location>
    </subcellularLocation>
</comment>
<organism evidence="7 8">
    <name type="scientific">Rubroshorea leprosula</name>
    <dbReference type="NCBI Taxonomy" id="152421"/>
    <lineage>
        <taxon>Eukaryota</taxon>
        <taxon>Viridiplantae</taxon>
        <taxon>Streptophyta</taxon>
        <taxon>Embryophyta</taxon>
        <taxon>Tracheophyta</taxon>
        <taxon>Spermatophyta</taxon>
        <taxon>Magnoliopsida</taxon>
        <taxon>eudicotyledons</taxon>
        <taxon>Gunneridae</taxon>
        <taxon>Pentapetalae</taxon>
        <taxon>rosids</taxon>
        <taxon>malvids</taxon>
        <taxon>Malvales</taxon>
        <taxon>Dipterocarpaceae</taxon>
        <taxon>Rubroshorea</taxon>
    </lineage>
</organism>
<dbReference type="AlphaFoldDB" id="A0AAV5K412"/>
<reference evidence="7 8" key="1">
    <citation type="journal article" date="2021" name="Commun. Biol.">
        <title>The genome of Shorea leprosula (Dipterocarpaceae) highlights the ecological relevance of drought in aseasonal tropical rainforests.</title>
        <authorList>
            <person name="Ng K.K.S."/>
            <person name="Kobayashi M.J."/>
            <person name="Fawcett J.A."/>
            <person name="Hatakeyama M."/>
            <person name="Paape T."/>
            <person name="Ng C.H."/>
            <person name="Ang C.C."/>
            <person name="Tnah L.H."/>
            <person name="Lee C.T."/>
            <person name="Nishiyama T."/>
            <person name="Sese J."/>
            <person name="O'Brien M.J."/>
            <person name="Copetti D."/>
            <person name="Mohd Noor M.I."/>
            <person name="Ong R.C."/>
            <person name="Putra M."/>
            <person name="Sireger I.Z."/>
            <person name="Indrioko S."/>
            <person name="Kosugi Y."/>
            <person name="Izuno A."/>
            <person name="Isagi Y."/>
            <person name="Lee S.L."/>
            <person name="Shimizu K.K."/>
        </authorList>
    </citation>
    <scope>NUCLEOTIDE SEQUENCE [LARGE SCALE GENOMIC DNA]</scope>
    <source>
        <strain evidence="7">214</strain>
    </source>
</reference>